<dbReference type="Proteomes" id="UP000287247">
    <property type="component" value="Unassembled WGS sequence"/>
</dbReference>
<dbReference type="RefSeq" id="WP_124969692.1">
    <property type="nucleotide sequence ID" value="NZ_BDQK01000001.1"/>
</dbReference>
<organism evidence="1 2">
    <name type="scientific">Aphanothece sacrum FPU1</name>
    <dbReference type="NCBI Taxonomy" id="1920663"/>
    <lineage>
        <taxon>Bacteria</taxon>
        <taxon>Bacillati</taxon>
        <taxon>Cyanobacteriota</taxon>
        <taxon>Cyanophyceae</taxon>
        <taxon>Oscillatoriophycideae</taxon>
        <taxon>Chroococcales</taxon>
        <taxon>Aphanothecaceae</taxon>
        <taxon>Aphanothece</taxon>
    </lineage>
</organism>
<proteinExistence type="predicted"/>
<sequence length="140" mass="16067">MKSEQKNKQLLKILIGAAWIDGIIQVEERDYLRQMATNQGLSEDKEIKTLLSELKPVQPTECYQWLEDYLGDNPKTADYQKLLESLSGLIYSDGDVQMQEAQLLTKIQLLDPAQDSGKSTFDKMLKTIQKLYRKALTQNL</sequence>
<dbReference type="SUPFAM" id="SSF158682">
    <property type="entry name" value="TerB-like"/>
    <property type="match status" value="1"/>
</dbReference>
<evidence type="ECO:0008006" key="3">
    <source>
        <dbReference type="Google" id="ProtNLM"/>
    </source>
</evidence>
<keyword evidence="2" id="KW-1185">Reference proteome</keyword>
<protein>
    <recommendedName>
        <fullName evidence="3">Tellurite resistance protein TerB</fullName>
    </recommendedName>
</protein>
<evidence type="ECO:0000313" key="1">
    <source>
        <dbReference type="EMBL" id="GBF78750.1"/>
    </source>
</evidence>
<dbReference type="Gene3D" id="1.10.3680.10">
    <property type="entry name" value="TerB-like"/>
    <property type="match status" value="1"/>
</dbReference>
<dbReference type="CDD" id="cd07177">
    <property type="entry name" value="terB_like"/>
    <property type="match status" value="1"/>
</dbReference>
<comment type="caution">
    <text evidence="1">The sequence shown here is derived from an EMBL/GenBank/DDBJ whole genome shotgun (WGS) entry which is preliminary data.</text>
</comment>
<evidence type="ECO:0000313" key="2">
    <source>
        <dbReference type="Proteomes" id="UP000287247"/>
    </source>
</evidence>
<gene>
    <name evidence="1" type="ORF">AsFPU1_0139</name>
</gene>
<dbReference type="EMBL" id="BDQK01000001">
    <property type="protein sequence ID" value="GBF78750.1"/>
    <property type="molecule type" value="Genomic_DNA"/>
</dbReference>
<dbReference type="OrthoDB" id="485098at2"/>
<accession>A0A401IBZ3</accession>
<dbReference type="AlphaFoldDB" id="A0A401IBZ3"/>
<dbReference type="InterPro" id="IPR029024">
    <property type="entry name" value="TerB-like"/>
</dbReference>
<name>A0A401IBZ3_APHSA</name>
<reference evidence="2" key="1">
    <citation type="submission" date="2017-05" db="EMBL/GenBank/DDBJ databases">
        <title>Physiological properties and genetic analysis related to exopolysaccharide production of fresh-water unicellular cyanobacterium Aphanothece sacrum, Suizenji Nori, that has been cultured as a food source in Japan.</title>
        <authorList>
            <person name="Kanesaki Y."/>
            <person name="Yoshikawa S."/>
            <person name="Ohki K."/>
        </authorList>
    </citation>
    <scope>NUCLEOTIDE SEQUENCE [LARGE SCALE GENOMIC DNA]</scope>
    <source>
        <strain evidence="2">FPU1</strain>
    </source>
</reference>